<dbReference type="RefSeq" id="XP_033651906.1">
    <property type="nucleotide sequence ID" value="XM_033793089.1"/>
</dbReference>
<protein>
    <submittedName>
        <fullName evidence="1">Uncharacterized protein</fullName>
    </submittedName>
</protein>
<reference evidence="1" key="1">
    <citation type="journal article" date="2020" name="Stud. Mycol.">
        <title>101 Dothideomycetes genomes: a test case for predicting lifestyles and emergence of pathogens.</title>
        <authorList>
            <person name="Haridas S."/>
            <person name="Albert R."/>
            <person name="Binder M."/>
            <person name="Bloem J."/>
            <person name="Labutti K."/>
            <person name="Salamov A."/>
            <person name="Andreopoulos B."/>
            <person name="Baker S."/>
            <person name="Barry K."/>
            <person name="Bills G."/>
            <person name="Bluhm B."/>
            <person name="Cannon C."/>
            <person name="Castanera R."/>
            <person name="Culley D."/>
            <person name="Daum C."/>
            <person name="Ezra D."/>
            <person name="Gonzalez J."/>
            <person name="Henrissat B."/>
            <person name="Kuo A."/>
            <person name="Liang C."/>
            <person name="Lipzen A."/>
            <person name="Lutzoni F."/>
            <person name="Magnuson J."/>
            <person name="Mondo S."/>
            <person name="Nolan M."/>
            <person name="Ohm R."/>
            <person name="Pangilinan J."/>
            <person name="Park H.-J."/>
            <person name="Ramirez L."/>
            <person name="Alfaro M."/>
            <person name="Sun H."/>
            <person name="Tritt A."/>
            <person name="Yoshinaga Y."/>
            <person name="Zwiers L.-H."/>
            <person name="Turgeon B."/>
            <person name="Goodwin S."/>
            <person name="Spatafora J."/>
            <person name="Crous P."/>
            <person name="Grigoriev I."/>
        </authorList>
    </citation>
    <scope>NUCLEOTIDE SEQUENCE</scope>
    <source>
        <strain evidence="1">CBS 379.55</strain>
    </source>
</reference>
<dbReference type="Proteomes" id="UP000800097">
    <property type="component" value="Unassembled WGS sequence"/>
</dbReference>
<dbReference type="AlphaFoldDB" id="A0A6A6JDK9"/>
<evidence type="ECO:0000313" key="2">
    <source>
        <dbReference type="Proteomes" id="UP000800097"/>
    </source>
</evidence>
<gene>
    <name evidence="1" type="ORF">EI97DRAFT_127363</name>
</gene>
<sequence>MRLPMVLLACRRNWSPVASLRLKWCTPRPGLALLALPYPPVPSIHRQPLHAPTTTLPPSTWSWSNNSPLLLYKQHESQFYRCRDWQPWHPLWTLADWLIVLLRALREAVFDSETFFFALLFAPPPQPLATCAARAAVWVR</sequence>
<keyword evidence="2" id="KW-1185">Reference proteome</keyword>
<proteinExistence type="predicted"/>
<dbReference type="GeneID" id="54546264"/>
<dbReference type="EMBL" id="ML986503">
    <property type="protein sequence ID" value="KAF2274367.1"/>
    <property type="molecule type" value="Genomic_DNA"/>
</dbReference>
<accession>A0A6A6JDK9</accession>
<organism evidence="1 2">
    <name type="scientific">Westerdykella ornata</name>
    <dbReference type="NCBI Taxonomy" id="318751"/>
    <lineage>
        <taxon>Eukaryota</taxon>
        <taxon>Fungi</taxon>
        <taxon>Dikarya</taxon>
        <taxon>Ascomycota</taxon>
        <taxon>Pezizomycotina</taxon>
        <taxon>Dothideomycetes</taxon>
        <taxon>Pleosporomycetidae</taxon>
        <taxon>Pleosporales</taxon>
        <taxon>Sporormiaceae</taxon>
        <taxon>Westerdykella</taxon>
    </lineage>
</organism>
<name>A0A6A6JDK9_WESOR</name>
<evidence type="ECO:0000313" key="1">
    <source>
        <dbReference type="EMBL" id="KAF2274367.1"/>
    </source>
</evidence>